<proteinExistence type="inferred from homology"/>
<sequence>MTPLPLLAFTLVRDIDHILRLDSERMATINSILVLKLTAIFCLIIFPLLLSSINADQNSNFLYDNDAEDQDEEWILDTAFSYDNSRGKSLYVKKIKKGTSCDAKKYNICNGVPANNGTSMLYCCKKHCRNVLGDMNNCGVCGKKCKFGQRCCGGVCTDVVYNPMHCGKCNKACLPGVPCDYGYCGYA</sequence>
<keyword evidence="3" id="KW-1133">Transmembrane helix</keyword>
<dbReference type="AlphaFoldDB" id="A0A1S3Z4X7"/>
<dbReference type="STRING" id="4097.A0A1S3Z4X7"/>
<organism evidence="4">
    <name type="scientific">Nicotiana tabacum</name>
    <name type="common">Common tobacco</name>
    <dbReference type="NCBI Taxonomy" id="4097"/>
    <lineage>
        <taxon>Eukaryota</taxon>
        <taxon>Viridiplantae</taxon>
        <taxon>Streptophyta</taxon>
        <taxon>Embryophyta</taxon>
        <taxon>Tracheophyta</taxon>
        <taxon>Spermatophyta</taxon>
        <taxon>Magnoliopsida</taxon>
        <taxon>eudicotyledons</taxon>
        <taxon>Gunneridae</taxon>
        <taxon>Pentapetalae</taxon>
        <taxon>asterids</taxon>
        <taxon>lamiids</taxon>
        <taxon>Solanales</taxon>
        <taxon>Solanaceae</taxon>
        <taxon>Nicotianoideae</taxon>
        <taxon>Nicotianeae</taxon>
        <taxon>Nicotiana</taxon>
    </lineage>
</organism>
<accession>A0A1S3Z4X7</accession>
<dbReference type="PANTHER" id="PTHR33227:SF6">
    <property type="entry name" value="PROTEIN GRIM REAPER"/>
    <property type="match status" value="1"/>
</dbReference>
<feature type="transmembrane region" description="Helical" evidence="3">
    <location>
        <begin position="29"/>
        <end position="50"/>
    </location>
</feature>
<comment type="similarity">
    <text evidence="1">Belongs to the STIG1 family.</text>
</comment>
<protein>
    <submittedName>
        <fullName evidence="4">Protein GRIM REAPER-like</fullName>
    </submittedName>
</protein>
<dbReference type="RefSeq" id="XP_016459409.1">
    <property type="nucleotide sequence ID" value="XM_016603923.1"/>
</dbReference>
<name>A0A1S3Z4X7_TOBAC</name>
<keyword evidence="3" id="KW-0472">Membrane</keyword>
<dbReference type="PaxDb" id="4097-A0A1S3Z4X7"/>
<keyword evidence="3" id="KW-0812">Transmembrane</keyword>
<reference evidence="4" key="1">
    <citation type="submission" date="2025-08" db="UniProtKB">
        <authorList>
            <consortium name="RefSeq"/>
        </authorList>
    </citation>
    <scope>IDENTIFICATION</scope>
</reference>
<dbReference type="OMA" id="HCCKTHC"/>
<evidence type="ECO:0000313" key="4">
    <source>
        <dbReference type="RefSeq" id="XP_016459409.1"/>
    </source>
</evidence>
<dbReference type="OrthoDB" id="2013942at2759"/>
<keyword evidence="2" id="KW-0732">Signal</keyword>
<evidence type="ECO:0000256" key="1">
    <source>
        <dbReference type="ARBA" id="ARBA00006010"/>
    </source>
</evidence>
<evidence type="ECO:0000256" key="2">
    <source>
        <dbReference type="ARBA" id="ARBA00022729"/>
    </source>
</evidence>
<dbReference type="KEGG" id="nta:107782968"/>
<dbReference type="InterPro" id="IPR006969">
    <property type="entry name" value="Stig-like"/>
</dbReference>
<dbReference type="PANTHER" id="PTHR33227">
    <property type="entry name" value="STIGMA-SPECIFIC STIG1-LIKE PROTEIN 3"/>
    <property type="match status" value="1"/>
</dbReference>
<dbReference type="Pfam" id="PF04885">
    <property type="entry name" value="Stig1"/>
    <property type="match status" value="1"/>
</dbReference>
<evidence type="ECO:0000256" key="3">
    <source>
        <dbReference type="SAM" id="Phobius"/>
    </source>
</evidence>
<gene>
    <name evidence="4" type="primary">LOC107782968</name>
</gene>